<dbReference type="InterPro" id="IPR036278">
    <property type="entry name" value="Sialidase_sf"/>
</dbReference>
<dbReference type="PANTHER" id="PTHR38792">
    <property type="entry name" value="BNR/ASP-BOX REPEAT DOMAIN PROTEIN (AFU_ORTHOLOGUE AFUA_7G06430)-RELATED"/>
    <property type="match status" value="1"/>
</dbReference>
<comment type="caution">
    <text evidence="2">The sequence shown here is derived from an EMBL/GenBank/DDBJ whole genome shotgun (WGS) entry which is preliminary data.</text>
</comment>
<dbReference type="OrthoDB" id="2130735at2759"/>
<keyword evidence="1" id="KW-0732">Signal</keyword>
<evidence type="ECO:0000256" key="1">
    <source>
        <dbReference type="SAM" id="SignalP"/>
    </source>
</evidence>
<dbReference type="EMBL" id="SRPY01000158">
    <property type="protein sequence ID" value="KAG5927761.1"/>
    <property type="molecule type" value="Genomic_DNA"/>
</dbReference>
<protein>
    <recommendedName>
        <fullName evidence="4">BNR/Asp-box repeat domain protein</fullName>
    </recommendedName>
</protein>
<dbReference type="Proteomes" id="UP000811619">
    <property type="component" value="Unassembled WGS sequence"/>
</dbReference>
<feature type="signal peptide" evidence="1">
    <location>
        <begin position="1"/>
        <end position="21"/>
    </location>
</feature>
<reference evidence="2" key="1">
    <citation type="journal article" date="2020" name="bioRxiv">
        <title>Whole genome comparisons of ergot fungi reveals the divergence and evolution of species within the genus Claviceps are the result of varying mechanisms driving genome evolution and host range expansion.</title>
        <authorList>
            <person name="Wyka S.A."/>
            <person name="Mondo S.J."/>
            <person name="Liu M."/>
            <person name="Dettman J."/>
            <person name="Nalam V."/>
            <person name="Broders K.D."/>
        </authorList>
    </citation>
    <scope>NUCLEOTIDE SEQUENCE</scope>
    <source>
        <strain evidence="2">CCC 489</strain>
    </source>
</reference>
<keyword evidence="3" id="KW-1185">Reference proteome</keyword>
<dbReference type="Gene3D" id="2.120.10.10">
    <property type="match status" value="1"/>
</dbReference>
<proteinExistence type="predicted"/>
<evidence type="ECO:0008006" key="4">
    <source>
        <dbReference type="Google" id="ProtNLM"/>
    </source>
</evidence>
<gene>
    <name evidence="2" type="ORF">E4U42_001808</name>
</gene>
<evidence type="ECO:0000313" key="2">
    <source>
        <dbReference type="EMBL" id="KAG5927761.1"/>
    </source>
</evidence>
<organism evidence="2 3">
    <name type="scientific">Claviceps africana</name>
    <dbReference type="NCBI Taxonomy" id="83212"/>
    <lineage>
        <taxon>Eukaryota</taxon>
        <taxon>Fungi</taxon>
        <taxon>Dikarya</taxon>
        <taxon>Ascomycota</taxon>
        <taxon>Pezizomycotina</taxon>
        <taxon>Sordariomycetes</taxon>
        <taxon>Hypocreomycetidae</taxon>
        <taxon>Hypocreales</taxon>
        <taxon>Clavicipitaceae</taxon>
        <taxon>Claviceps</taxon>
    </lineage>
</organism>
<dbReference type="AlphaFoldDB" id="A0A8K0NJX6"/>
<dbReference type="SUPFAM" id="SSF50939">
    <property type="entry name" value="Sialidases"/>
    <property type="match status" value="1"/>
</dbReference>
<accession>A0A8K0NJX6</accession>
<name>A0A8K0NJX6_9HYPO</name>
<dbReference type="CDD" id="cd15482">
    <property type="entry name" value="Sialidase_non-viral"/>
    <property type="match status" value="1"/>
</dbReference>
<sequence>MFAPALLRTLLLWGFTSTVLGSPIMGRDTADHAITLQTIYQPPSNYRTPRTLYGRTAQLPDGTLLATWENYSPEPPVVEFPIYRSTDKGATWAPFSTVTDQVNGWGLRYQPFLYVLPQSIGQLPKGTVLLAGNSIPTDLSKTKIDLYASKDAGKTWSFVSSIAHGGRALPNNGETPVWEPFLMVYNNQLICYYSDQRDTAYGQKLVHQASSDAVSWGPVVNDVTGTTYTERPGMTTVAGLPNGNWIMTFEYGGGASPTNVGFPVYYRIASSPLDFASASNQILNANGKVPGSSPYVTWSPSGGPSGTIIANAASDSGVFINTKLGDAKSWVYYDTPQTASYSRQLMVMDNPDWIYIMSGGNLNQNNRVTESVMKLPNLS</sequence>
<feature type="chain" id="PRO_5035458784" description="BNR/Asp-box repeat domain protein" evidence="1">
    <location>
        <begin position="22"/>
        <end position="379"/>
    </location>
</feature>
<evidence type="ECO:0000313" key="3">
    <source>
        <dbReference type="Proteomes" id="UP000811619"/>
    </source>
</evidence>
<dbReference type="PANTHER" id="PTHR38792:SF3">
    <property type="entry name" value="BNR_ASP-BOX REPEAT DOMAIN PROTEIN (AFU_ORTHOLOGUE AFUA_7G06430)-RELATED"/>
    <property type="match status" value="1"/>
</dbReference>